<accession>A0A1J5Q5S1</accession>
<dbReference type="SMART" id="SM01234">
    <property type="entry name" value="Haemolytic"/>
    <property type="match status" value="1"/>
</dbReference>
<sequence length="139" mass="14782">MKHLLIGLVRLYRLLLSPWVGGQCRFYPTCSAYTIGTLERHGAAAGSYLGAVRILRCHPWCQGGHEPVPEHFTWAPWRRDATSSPDPADAECGALVQERDAVTSAPMHNSASLPGESGVAGGAMSAAPAAKPQSLTPFS</sequence>
<gene>
    <name evidence="2" type="ORF">GALL_471080</name>
</gene>
<comment type="caution">
    <text evidence="2">The sequence shown here is derived from an EMBL/GenBank/DDBJ whole genome shotgun (WGS) entry which is preliminary data.</text>
</comment>
<protein>
    <submittedName>
        <fullName evidence="2">Putative membrane protein insertion efficiency factor</fullName>
    </submittedName>
</protein>
<dbReference type="PANTHER" id="PTHR33383">
    <property type="entry name" value="MEMBRANE PROTEIN INSERTION EFFICIENCY FACTOR-RELATED"/>
    <property type="match status" value="1"/>
</dbReference>
<reference evidence="2" key="1">
    <citation type="submission" date="2016-10" db="EMBL/GenBank/DDBJ databases">
        <title>Sequence of Gallionella enrichment culture.</title>
        <authorList>
            <person name="Poehlein A."/>
            <person name="Muehling M."/>
            <person name="Daniel R."/>
        </authorList>
    </citation>
    <scope>NUCLEOTIDE SEQUENCE</scope>
</reference>
<evidence type="ECO:0000256" key="1">
    <source>
        <dbReference type="SAM" id="MobiDB-lite"/>
    </source>
</evidence>
<name>A0A1J5Q5S1_9ZZZZ</name>
<organism evidence="2">
    <name type="scientific">mine drainage metagenome</name>
    <dbReference type="NCBI Taxonomy" id="410659"/>
    <lineage>
        <taxon>unclassified sequences</taxon>
        <taxon>metagenomes</taxon>
        <taxon>ecological metagenomes</taxon>
    </lineage>
</organism>
<dbReference type="HAMAP" id="MF_00386">
    <property type="entry name" value="UPF0161_YidD"/>
    <property type="match status" value="1"/>
</dbReference>
<proteinExistence type="inferred from homology"/>
<dbReference type="InterPro" id="IPR002696">
    <property type="entry name" value="Membr_insert_effic_factor_YidD"/>
</dbReference>
<feature type="region of interest" description="Disordered" evidence="1">
    <location>
        <begin position="105"/>
        <end position="139"/>
    </location>
</feature>
<evidence type="ECO:0000313" key="2">
    <source>
        <dbReference type="EMBL" id="OIQ71277.1"/>
    </source>
</evidence>
<dbReference type="NCBIfam" id="TIGR00278">
    <property type="entry name" value="membrane protein insertion efficiency factor YidD"/>
    <property type="match status" value="1"/>
</dbReference>
<dbReference type="PANTHER" id="PTHR33383:SF1">
    <property type="entry name" value="MEMBRANE PROTEIN INSERTION EFFICIENCY FACTOR-RELATED"/>
    <property type="match status" value="1"/>
</dbReference>
<dbReference type="Pfam" id="PF01809">
    <property type="entry name" value="YidD"/>
    <property type="match status" value="1"/>
</dbReference>
<dbReference type="EMBL" id="MLJW01003801">
    <property type="protein sequence ID" value="OIQ71277.1"/>
    <property type="molecule type" value="Genomic_DNA"/>
</dbReference>
<dbReference type="AlphaFoldDB" id="A0A1J5Q5S1"/>